<feature type="domain" description="HTH myb-type" evidence="9">
    <location>
        <begin position="67"/>
        <end position="117"/>
    </location>
</feature>
<evidence type="ECO:0000256" key="3">
    <source>
        <dbReference type="ARBA" id="ARBA00023015"/>
    </source>
</evidence>
<evidence type="ECO:0000256" key="4">
    <source>
        <dbReference type="ARBA" id="ARBA00023125"/>
    </source>
</evidence>
<feature type="domain" description="Myb-like" evidence="8">
    <location>
        <begin position="9"/>
        <end position="62"/>
    </location>
</feature>
<protein>
    <submittedName>
        <fullName evidence="10">Uncharacterized protein</fullName>
    </submittedName>
</protein>
<keyword evidence="5" id="KW-0804">Transcription</keyword>
<feature type="domain" description="Myb-like" evidence="8">
    <location>
        <begin position="63"/>
        <end position="113"/>
    </location>
</feature>
<comment type="caution">
    <text evidence="10">The sequence shown here is derived from an EMBL/GenBank/DDBJ whole genome shotgun (WGS) entry which is preliminary data.</text>
</comment>
<evidence type="ECO:0000256" key="7">
    <source>
        <dbReference type="SAM" id="MobiDB-lite"/>
    </source>
</evidence>
<evidence type="ECO:0000313" key="11">
    <source>
        <dbReference type="Proteomes" id="UP001457282"/>
    </source>
</evidence>
<evidence type="ECO:0000256" key="5">
    <source>
        <dbReference type="ARBA" id="ARBA00023163"/>
    </source>
</evidence>
<dbReference type="CDD" id="cd00167">
    <property type="entry name" value="SANT"/>
    <property type="match status" value="2"/>
</dbReference>
<evidence type="ECO:0000256" key="2">
    <source>
        <dbReference type="ARBA" id="ARBA00022737"/>
    </source>
</evidence>
<dbReference type="PROSITE" id="PS50090">
    <property type="entry name" value="MYB_LIKE"/>
    <property type="match status" value="2"/>
</dbReference>
<dbReference type="PROSITE" id="PS51294">
    <property type="entry name" value="HTH_MYB"/>
    <property type="match status" value="2"/>
</dbReference>
<keyword evidence="6" id="KW-0539">Nucleus</keyword>
<gene>
    <name evidence="10" type="ORF">M0R45_029524</name>
</gene>
<dbReference type="Proteomes" id="UP001457282">
    <property type="component" value="Unassembled WGS sequence"/>
</dbReference>
<name>A0AAW1W8E6_RUBAR</name>
<dbReference type="GO" id="GO:0005634">
    <property type="term" value="C:nucleus"/>
    <property type="evidence" value="ECO:0007669"/>
    <property type="project" value="UniProtKB-SubCell"/>
</dbReference>
<dbReference type="AlphaFoldDB" id="A0AAW1W8E6"/>
<feature type="compositionally biased region" description="Low complexity" evidence="7">
    <location>
        <begin position="136"/>
        <end position="158"/>
    </location>
</feature>
<dbReference type="InterPro" id="IPR001005">
    <property type="entry name" value="SANT/Myb"/>
</dbReference>
<dbReference type="GO" id="GO:0003677">
    <property type="term" value="F:DNA binding"/>
    <property type="evidence" value="ECO:0007669"/>
    <property type="project" value="UniProtKB-KW"/>
</dbReference>
<keyword evidence="2" id="KW-0677">Repeat</keyword>
<dbReference type="Pfam" id="PF00249">
    <property type="entry name" value="Myb_DNA-binding"/>
    <property type="match status" value="2"/>
</dbReference>
<accession>A0AAW1W8E6</accession>
<dbReference type="EMBL" id="JBEDUW010000006">
    <property type="protein sequence ID" value="KAK9920992.1"/>
    <property type="molecule type" value="Genomic_DNA"/>
</dbReference>
<feature type="domain" description="HTH myb-type" evidence="9">
    <location>
        <begin position="9"/>
        <end position="66"/>
    </location>
</feature>
<comment type="subcellular location">
    <subcellularLocation>
        <location evidence="1">Nucleus</location>
    </subcellularLocation>
</comment>
<evidence type="ECO:0000313" key="10">
    <source>
        <dbReference type="EMBL" id="KAK9920992.1"/>
    </source>
</evidence>
<feature type="region of interest" description="Disordered" evidence="7">
    <location>
        <begin position="136"/>
        <end position="159"/>
    </location>
</feature>
<dbReference type="InterPro" id="IPR017930">
    <property type="entry name" value="Myb_dom"/>
</dbReference>
<reference evidence="10 11" key="1">
    <citation type="journal article" date="2023" name="G3 (Bethesda)">
        <title>A chromosome-length genome assembly and annotation of blackberry (Rubus argutus, cv. 'Hillquist').</title>
        <authorList>
            <person name="Bruna T."/>
            <person name="Aryal R."/>
            <person name="Dudchenko O."/>
            <person name="Sargent D.J."/>
            <person name="Mead D."/>
            <person name="Buti M."/>
            <person name="Cavallini A."/>
            <person name="Hytonen T."/>
            <person name="Andres J."/>
            <person name="Pham M."/>
            <person name="Weisz D."/>
            <person name="Mascagni F."/>
            <person name="Usai G."/>
            <person name="Natali L."/>
            <person name="Bassil N."/>
            <person name="Fernandez G.E."/>
            <person name="Lomsadze A."/>
            <person name="Armour M."/>
            <person name="Olukolu B."/>
            <person name="Poorten T."/>
            <person name="Britton C."/>
            <person name="Davik J."/>
            <person name="Ashrafi H."/>
            <person name="Aiden E.L."/>
            <person name="Borodovsky M."/>
            <person name="Worthington M."/>
        </authorList>
    </citation>
    <scope>NUCLEOTIDE SEQUENCE [LARGE SCALE GENOMIC DNA]</scope>
    <source>
        <strain evidence="10">PI 553951</strain>
    </source>
</reference>
<proteinExistence type="predicted"/>
<organism evidence="10 11">
    <name type="scientific">Rubus argutus</name>
    <name type="common">Southern blackberry</name>
    <dbReference type="NCBI Taxonomy" id="59490"/>
    <lineage>
        <taxon>Eukaryota</taxon>
        <taxon>Viridiplantae</taxon>
        <taxon>Streptophyta</taxon>
        <taxon>Embryophyta</taxon>
        <taxon>Tracheophyta</taxon>
        <taxon>Spermatophyta</taxon>
        <taxon>Magnoliopsida</taxon>
        <taxon>eudicotyledons</taxon>
        <taxon>Gunneridae</taxon>
        <taxon>Pentapetalae</taxon>
        <taxon>rosids</taxon>
        <taxon>fabids</taxon>
        <taxon>Rosales</taxon>
        <taxon>Rosaceae</taxon>
        <taxon>Rosoideae</taxon>
        <taxon>Rosoideae incertae sedis</taxon>
        <taxon>Rubus</taxon>
    </lineage>
</organism>
<keyword evidence="11" id="KW-1185">Reference proteome</keyword>
<dbReference type="InterPro" id="IPR009057">
    <property type="entry name" value="Homeodomain-like_sf"/>
</dbReference>
<sequence>MGRAPCCDKDNVKKGPWSPEEDAKLKEYIEKYGTGGNWIALPQKAGLRRCGKSCRLRWLNYLRPNIKHGEFSDEEDKIICNLFASIGSRWSIIAAQLPGRTDNDIKNYWNTKLKKKLSQYSMMGISPHHSTTFSSLLHHQTSTSSSSPPSYRGSSNTSTPTYYTHQARSFSTSANLEPHVPFSPSLLSSTNTTTNAALQLQVGQESFVGQPIIQHYQAKDNILMFGGTTTEASCSSSDGSYGTGYGEVQLGLQNYFYNGVEENNQKIMVSDNGLVLDHDQATLDYGLEEIKQLISSSTTTSGCCNNFLFDENKTEEKVMMYY</sequence>
<dbReference type="FunFam" id="1.10.10.60:FF:000015">
    <property type="entry name" value="Transcription factor RAX3"/>
    <property type="match status" value="1"/>
</dbReference>
<keyword evidence="3" id="KW-0805">Transcription regulation</keyword>
<dbReference type="PANTHER" id="PTHR48000">
    <property type="entry name" value="OS09G0431300 PROTEIN"/>
    <property type="match status" value="1"/>
</dbReference>
<dbReference type="Gene3D" id="1.10.10.60">
    <property type="entry name" value="Homeodomain-like"/>
    <property type="match status" value="2"/>
</dbReference>
<evidence type="ECO:0000259" key="8">
    <source>
        <dbReference type="PROSITE" id="PS50090"/>
    </source>
</evidence>
<dbReference type="SUPFAM" id="SSF46689">
    <property type="entry name" value="Homeodomain-like"/>
    <property type="match status" value="1"/>
</dbReference>
<evidence type="ECO:0000259" key="9">
    <source>
        <dbReference type="PROSITE" id="PS51294"/>
    </source>
</evidence>
<evidence type="ECO:0000256" key="1">
    <source>
        <dbReference type="ARBA" id="ARBA00004123"/>
    </source>
</evidence>
<dbReference type="PANTHER" id="PTHR48000:SF67">
    <property type="entry name" value="MYB-LIKE DNA-BINDING DOMAIN CONTAINING PROTEIN, EXPRESSED"/>
    <property type="match status" value="1"/>
</dbReference>
<keyword evidence="4" id="KW-0238">DNA-binding</keyword>
<evidence type="ECO:0000256" key="6">
    <source>
        <dbReference type="ARBA" id="ARBA00023242"/>
    </source>
</evidence>
<dbReference type="SMART" id="SM00717">
    <property type="entry name" value="SANT"/>
    <property type="match status" value="2"/>
</dbReference>